<dbReference type="Gene3D" id="3.40.50.150">
    <property type="entry name" value="Vaccinia Virus protein VP39"/>
    <property type="match status" value="1"/>
</dbReference>
<dbReference type="FunFam" id="3.40.50.1100:FF:000003">
    <property type="entry name" value="Cystathionine beta-synthase"/>
    <property type="match status" value="1"/>
</dbReference>
<dbReference type="GO" id="GO:0004124">
    <property type="term" value="F:cysteine synthase activity"/>
    <property type="evidence" value="ECO:0007669"/>
    <property type="project" value="UniProtKB-EC"/>
</dbReference>
<keyword evidence="12" id="KW-0808">Transferase</keyword>
<evidence type="ECO:0000256" key="8">
    <source>
        <dbReference type="ARBA" id="ARBA00033075"/>
    </source>
</evidence>
<evidence type="ECO:0000256" key="9">
    <source>
        <dbReference type="ARBA" id="ARBA00047931"/>
    </source>
</evidence>
<dbReference type="InterPro" id="IPR041698">
    <property type="entry name" value="Methyltransf_25"/>
</dbReference>
<accession>F2JMS8</accession>
<evidence type="ECO:0000313" key="13">
    <source>
        <dbReference type="Proteomes" id="UP000008467"/>
    </source>
</evidence>
<dbReference type="Gene3D" id="3.40.50.1100">
    <property type="match status" value="2"/>
</dbReference>
<dbReference type="FunFam" id="3.40.50.1100:FF:000118">
    <property type="entry name" value="Related to CYS4-cystathionine beta-synthase"/>
    <property type="match status" value="1"/>
</dbReference>
<comment type="catalytic activity">
    <reaction evidence="9">
        <text>O-acetyl-L-serine + hydrogen sulfide = L-cysteine + acetate</text>
        <dbReference type="Rhea" id="RHEA:14829"/>
        <dbReference type="ChEBI" id="CHEBI:29919"/>
        <dbReference type="ChEBI" id="CHEBI:30089"/>
        <dbReference type="ChEBI" id="CHEBI:35235"/>
        <dbReference type="ChEBI" id="CHEBI:58340"/>
        <dbReference type="EC" id="2.5.1.47"/>
    </reaction>
</comment>
<evidence type="ECO:0000256" key="4">
    <source>
        <dbReference type="ARBA" id="ARBA00012681"/>
    </source>
</evidence>
<name>F2JMS8_CELLD</name>
<dbReference type="SUPFAM" id="SSF53686">
    <property type="entry name" value="Tryptophan synthase beta subunit-like PLP-dependent enzymes"/>
    <property type="match status" value="1"/>
</dbReference>
<dbReference type="KEGG" id="cle:Clole_4171"/>
<keyword evidence="13" id="KW-1185">Reference proteome</keyword>
<dbReference type="HOGENOM" id="CLU_021018_6_0_9"/>
<dbReference type="Pfam" id="PF00291">
    <property type="entry name" value="PALP"/>
    <property type="match status" value="1"/>
</dbReference>
<dbReference type="SUPFAM" id="SSF53335">
    <property type="entry name" value="S-adenosyl-L-methionine-dependent methyltransferases"/>
    <property type="match status" value="1"/>
</dbReference>
<dbReference type="CDD" id="cd01561">
    <property type="entry name" value="CBS_like"/>
    <property type="match status" value="1"/>
</dbReference>
<dbReference type="InterPro" id="IPR036052">
    <property type="entry name" value="TrpB-like_PALP_sf"/>
</dbReference>
<protein>
    <recommendedName>
        <fullName evidence="5">Cysteine synthase</fullName>
        <ecNumber evidence="4">2.5.1.47</ecNumber>
    </recommendedName>
    <alternativeName>
        <fullName evidence="7">O-acetylserine (thiol)-lyase</fullName>
    </alternativeName>
    <alternativeName>
        <fullName evidence="8">O-acetylserine sulfhydrylase</fullName>
    </alternativeName>
</protein>
<dbReference type="PROSITE" id="PS00901">
    <property type="entry name" value="CYS_SYNTHASE"/>
    <property type="match status" value="1"/>
</dbReference>
<dbReference type="InterPro" id="IPR001926">
    <property type="entry name" value="TrpB-like_PALP"/>
</dbReference>
<dbReference type="AlphaFoldDB" id="F2JMS8"/>
<feature type="domain" description="Tryptophan synthase beta chain-like PALP" evidence="10">
    <location>
        <begin position="8"/>
        <end position="291"/>
    </location>
</feature>
<reference evidence="12 13" key="1">
    <citation type="journal article" date="2011" name="J. Bacteriol.">
        <title>Complete genome sequence of the cellulose-degrading bacterium Cellulosilyticum lentocellum.</title>
        <authorList>
            <consortium name="US DOE Joint Genome Institute"/>
            <person name="Miller D.A."/>
            <person name="Suen G."/>
            <person name="Bruce D."/>
            <person name="Copeland A."/>
            <person name="Cheng J.F."/>
            <person name="Detter C."/>
            <person name="Goodwin L.A."/>
            <person name="Han C.S."/>
            <person name="Hauser L.J."/>
            <person name="Land M.L."/>
            <person name="Lapidus A."/>
            <person name="Lucas S."/>
            <person name="Meincke L."/>
            <person name="Pitluck S."/>
            <person name="Tapia R."/>
            <person name="Teshima H."/>
            <person name="Woyke T."/>
            <person name="Fox B.G."/>
            <person name="Angert E.R."/>
            <person name="Currie C.R."/>
        </authorList>
    </citation>
    <scope>NUCLEOTIDE SEQUENCE [LARGE SCALE GENOMIC DNA]</scope>
    <source>
        <strain evidence="13">ATCC 49066 / DSM 5427 / NCIMB 11756 / RHM5</strain>
    </source>
</reference>
<dbReference type="InterPro" id="IPR029063">
    <property type="entry name" value="SAM-dependent_MTases_sf"/>
</dbReference>
<comment type="similarity">
    <text evidence="3">Belongs to the cysteine synthase/cystathionine beta-synthase family.</text>
</comment>
<feature type="domain" description="Methyltransferase" evidence="11">
    <location>
        <begin position="361"/>
        <end position="451"/>
    </location>
</feature>
<dbReference type="PANTHER" id="PTHR10314">
    <property type="entry name" value="CYSTATHIONINE BETA-SYNTHASE"/>
    <property type="match status" value="1"/>
</dbReference>
<proteinExistence type="inferred from homology"/>
<keyword evidence="6" id="KW-0663">Pyridoxal phosphate</keyword>
<evidence type="ECO:0000259" key="10">
    <source>
        <dbReference type="Pfam" id="PF00291"/>
    </source>
</evidence>
<dbReference type="EC" id="2.5.1.47" evidence="4"/>
<dbReference type="STRING" id="642492.Clole_4171"/>
<dbReference type="Pfam" id="PF13649">
    <property type="entry name" value="Methyltransf_25"/>
    <property type="match status" value="1"/>
</dbReference>
<dbReference type="GO" id="GO:0006535">
    <property type="term" value="P:cysteine biosynthetic process from serine"/>
    <property type="evidence" value="ECO:0007669"/>
    <property type="project" value="InterPro"/>
</dbReference>
<dbReference type="Proteomes" id="UP000008467">
    <property type="component" value="Chromosome"/>
</dbReference>
<dbReference type="RefSeq" id="WP_013659114.1">
    <property type="nucleotide sequence ID" value="NC_015275.1"/>
</dbReference>
<evidence type="ECO:0000256" key="7">
    <source>
        <dbReference type="ARBA" id="ARBA00030296"/>
    </source>
</evidence>
<dbReference type="InterPro" id="IPR050214">
    <property type="entry name" value="Cys_Synth/Cystath_Beta-Synth"/>
</dbReference>
<organism evidence="12 13">
    <name type="scientific">Cellulosilyticum lentocellum (strain ATCC 49066 / DSM 5427 / NCIMB 11756 / RHM5)</name>
    <name type="common">Clostridium lentocellum</name>
    <dbReference type="NCBI Taxonomy" id="642492"/>
    <lineage>
        <taxon>Bacteria</taxon>
        <taxon>Bacillati</taxon>
        <taxon>Bacillota</taxon>
        <taxon>Clostridia</taxon>
        <taxon>Lachnospirales</taxon>
        <taxon>Cellulosilyticaceae</taxon>
        <taxon>Cellulosilyticum</taxon>
    </lineage>
</organism>
<gene>
    <name evidence="12" type="ordered locus">Clole_4171</name>
</gene>
<sequence>MHYINDIRELIGNTPLLKLNHISPTPDINIFGKLEYLNPGGSVKDRIGLKILEDAEKNGLLKPGYTIIEATAGNTGIGLAMAAFEKGYQLKIVIPAKFAIEKQILMRALGAELIVTPTEEGIEGAVQKAEELAKQIPTSFMAKQFDNLSNREAHRQTGKEIYDALDGKIDILVAGAGSGGTIIGIASYLKEKNPNIKIVLSDPKGSILGGGEEGTYHIEGIGNHFIPSLFDASYVDEVEKISDEEAYYYVQLLGKKEGVLVGSSSGAAMAGAIKQAYKANGKVNIVAIFPDRSERYFSQNLYNFDMNLSDYRFNDLFDSWATHYDETVYTKKGEYYEVFKNYEEILKETVSFINSPTSATVLDIGSGTGNLGAVAANSGYKVTAIEPNAKMRELASAKYPHIPVQNGSFLSLDIPDASVDAIISSYAFHHLQDEEKAKSIAFMASKLRQGGQIIIADTMYESPEAASAVLNWAENYGFTHLAQDLKTEFYTTHEILAHAFETANFQVSFKQMNQFVWILVATLNA</sequence>
<dbReference type="EMBL" id="CP002582">
    <property type="protein sequence ID" value="ADZ85843.1"/>
    <property type="molecule type" value="Genomic_DNA"/>
</dbReference>
<evidence type="ECO:0000313" key="12">
    <source>
        <dbReference type="EMBL" id="ADZ85843.1"/>
    </source>
</evidence>
<dbReference type="eggNOG" id="COG0031">
    <property type="taxonomic scope" value="Bacteria"/>
</dbReference>
<dbReference type="InterPro" id="IPR001216">
    <property type="entry name" value="P-phosphate_BS"/>
</dbReference>
<evidence type="ECO:0000259" key="11">
    <source>
        <dbReference type="Pfam" id="PF13649"/>
    </source>
</evidence>
<evidence type="ECO:0000256" key="3">
    <source>
        <dbReference type="ARBA" id="ARBA00007103"/>
    </source>
</evidence>
<dbReference type="CDD" id="cd02440">
    <property type="entry name" value="AdoMet_MTases"/>
    <property type="match status" value="1"/>
</dbReference>
<evidence type="ECO:0000256" key="2">
    <source>
        <dbReference type="ARBA" id="ARBA00004962"/>
    </source>
</evidence>
<evidence type="ECO:0000256" key="5">
    <source>
        <dbReference type="ARBA" id="ARBA00019371"/>
    </source>
</evidence>
<evidence type="ECO:0000256" key="6">
    <source>
        <dbReference type="ARBA" id="ARBA00022898"/>
    </source>
</evidence>
<evidence type="ECO:0000256" key="1">
    <source>
        <dbReference type="ARBA" id="ARBA00001933"/>
    </source>
</evidence>
<comment type="cofactor">
    <cofactor evidence="1">
        <name>pyridoxal 5'-phosphate</name>
        <dbReference type="ChEBI" id="CHEBI:597326"/>
    </cofactor>
</comment>
<comment type="pathway">
    <text evidence="2">Amino-acid biosynthesis; L-cysteine biosynthesis; L-cysteine from L-serine: step 2/2.</text>
</comment>